<keyword evidence="3" id="KW-1185">Reference proteome</keyword>
<protein>
    <submittedName>
        <fullName evidence="2">Uncharacterized protein</fullName>
    </submittedName>
</protein>
<feature type="compositionally biased region" description="Polar residues" evidence="1">
    <location>
        <begin position="99"/>
        <end position="113"/>
    </location>
</feature>
<dbReference type="Proteomes" id="UP000095767">
    <property type="component" value="Unassembled WGS sequence"/>
</dbReference>
<accession>A0A1E5WN17</accession>
<evidence type="ECO:0000313" key="2">
    <source>
        <dbReference type="EMBL" id="OEL38795.1"/>
    </source>
</evidence>
<organism evidence="2 3">
    <name type="scientific">Dichanthelium oligosanthes</name>
    <dbReference type="NCBI Taxonomy" id="888268"/>
    <lineage>
        <taxon>Eukaryota</taxon>
        <taxon>Viridiplantae</taxon>
        <taxon>Streptophyta</taxon>
        <taxon>Embryophyta</taxon>
        <taxon>Tracheophyta</taxon>
        <taxon>Spermatophyta</taxon>
        <taxon>Magnoliopsida</taxon>
        <taxon>Liliopsida</taxon>
        <taxon>Poales</taxon>
        <taxon>Poaceae</taxon>
        <taxon>PACMAD clade</taxon>
        <taxon>Panicoideae</taxon>
        <taxon>Panicodae</taxon>
        <taxon>Paniceae</taxon>
        <taxon>Dichantheliinae</taxon>
        <taxon>Dichanthelium</taxon>
    </lineage>
</organism>
<name>A0A1E5WN17_9POAL</name>
<dbReference type="STRING" id="888268.A0A1E5WN17"/>
<sequence length="113" mass="12448">MANPHFTTQIIHPNTDTSTVSPRDWTIPDVNGSLVYSEASGEETSDVKVPMGRADHTIHRQRVTPGHRHSHLTRRNSHFEATIGTKANGHDDDKYNEPSPATQAQPSVVTNGK</sequence>
<reference evidence="2 3" key="1">
    <citation type="submission" date="2016-09" db="EMBL/GenBank/DDBJ databases">
        <title>The draft genome of Dichanthelium oligosanthes: A C3 panicoid grass species.</title>
        <authorList>
            <person name="Studer A.J."/>
            <person name="Schnable J.C."/>
            <person name="Brutnell T.P."/>
        </authorList>
    </citation>
    <scope>NUCLEOTIDE SEQUENCE [LARGE SCALE GENOMIC DNA]</scope>
    <source>
        <strain evidence="3">cv. Kellogg 1175</strain>
        <tissue evidence="2">Leaf</tissue>
    </source>
</reference>
<dbReference type="AlphaFoldDB" id="A0A1E5WN17"/>
<feature type="compositionally biased region" description="Basic residues" evidence="1">
    <location>
        <begin position="62"/>
        <end position="76"/>
    </location>
</feature>
<comment type="caution">
    <text evidence="2">The sequence shown here is derived from an EMBL/GenBank/DDBJ whole genome shotgun (WGS) entry which is preliminary data.</text>
</comment>
<feature type="compositionally biased region" description="Polar residues" evidence="1">
    <location>
        <begin position="1"/>
        <end position="21"/>
    </location>
</feature>
<dbReference type="EMBL" id="LWDX02000387">
    <property type="protein sequence ID" value="OEL38795.1"/>
    <property type="molecule type" value="Genomic_DNA"/>
</dbReference>
<proteinExistence type="predicted"/>
<evidence type="ECO:0000256" key="1">
    <source>
        <dbReference type="SAM" id="MobiDB-lite"/>
    </source>
</evidence>
<gene>
    <name evidence="2" type="ORF">BAE44_0000186</name>
</gene>
<feature type="region of interest" description="Disordered" evidence="1">
    <location>
        <begin position="62"/>
        <end position="113"/>
    </location>
</feature>
<evidence type="ECO:0000313" key="3">
    <source>
        <dbReference type="Proteomes" id="UP000095767"/>
    </source>
</evidence>
<feature type="region of interest" description="Disordered" evidence="1">
    <location>
        <begin position="1"/>
        <end position="25"/>
    </location>
</feature>